<dbReference type="InterPro" id="IPR014001">
    <property type="entry name" value="Helicase_ATP-bd"/>
</dbReference>
<sequence>NITEQQMPGFINVVTGDEDEQGVLKQYTYFPINEFTTVDLGTEKGNFAYNIKSRLPYPQSAEYISLFNQIWNNKEQLQDVTEKIIDSISAVYNENSPEFIYFVALYNIFGEFLDDINEDLLPNEQIGFKNSKIWSMLYSFQKDAALAIINKLEKFNGCILADSVGLGKTFTSLAVIKYYENRNKSVLVLCPKKLGNNWNTFKANYVNNPVAADRLRYDVLYHTDLNRTYGQSNGLDLERLNWGAYDLVVIDESHNFRNGGKLTGEEDEKENRYLKLLNKVIRSGVKTKVLMLSATPVNNRFNDLKNQLALAYEGNSSYIDDRLNTKRPIDDIFKNAQRAFNTWSKLIPSERTTTRLLNMLDFDFFEVLDSVTIARSRKHIQKYYDTADIGQFPNRLKPISLRPRLTDIQDAINYNQIFEQLMLLNLSIYTPTRFILPSRMEKYAVLYEDNKVNVGFTQANREQGIRRLTAINLMKRMESSVYSFNLTLNRIRSLINHTISLIDSYDHISSVEMSVTDITANDIDFNEYDDDDQNTDDLFSFGKKVKIDLKDMDYKSWKSELVKDAEVLELLSLMVSDITPQHDLKLQELLKVIENKITNPINEGNKKLIIFTAFADTAEYLYTHVSSYVTTTFGLHTGIITGSVEGRTTVPKLRNDLNTVLTCFSPLSKDKNLLMPNEQAEIDVLIATDCISEGQNLQDCDYLINYDIHWNPVRIIQRFGRIDRIGSRNACIQLVNFWPDVSLDEYIDLKAKVETRMKIVDMTATGDDNLLSEEEKTELEYRKNQLKRLQEEVVDIEEMSSGISIMDLGLNEFRLDLIEYNKQHGDLDGTPLGLHGVVPASEETPAGVIYVLKNRSNSVNIGNQNRLHPFYMVYIARDGAVICDYLSPKEILDTMRLLCKGKSEPYEQLCKVFNKETRDGKNMGAFSGLLGQAVSSIMQVKEERSLDGFLGGKEISFLSDAITGLNDFELICFLVVQ</sequence>
<evidence type="ECO:0000256" key="1">
    <source>
        <dbReference type="ARBA" id="ARBA00022801"/>
    </source>
</evidence>
<feature type="coiled-coil region" evidence="2">
    <location>
        <begin position="772"/>
        <end position="799"/>
    </location>
</feature>
<keyword evidence="2" id="KW-0175">Coiled coil</keyword>
<dbReference type="PANTHER" id="PTHR45766:SF6">
    <property type="entry name" value="SWI_SNF-RELATED MATRIX-ASSOCIATED ACTIN-DEPENDENT REGULATOR OF CHROMATIN SUBFAMILY A-LIKE PROTEIN 1"/>
    <property type="match status" value="1"/>
</dbReference>
<dbReference type="Gene3D" id="3.40.50.10810">
    <property type="entry name" value="Tandem AAA-ATPase domain"/>
    <property type="match status" value="1"/>
</dbReference>
<gene>
    <name evidence="5" type="ORF">IAA16_07470</name>
</gene>
<dbReference type="PROSITE" id="PS51194">
    <property type="entry name" value="HELICASE_CTER"/>
    <property type="match status" value="1"/>
</dbReference>
<protein>
    <submittedName>
        <fullName evidence="5">DEAD/DEAH box helicase family protein</fullName>
    </submittedName>
</protein>
<evidence type="ECO:0000313" key="6">
    <source>
        <dbReference type="Proteomes" id="UP000823914"/>
    </source>
</evidence>
<keyword evidence="5" id="KW-0547">Nucleotide-binding</keyword>
<dbReference type="SUPFAM" id="SSF52540">
    <property type="entry name" value="P-loop containing nucleoside triphosphate hydrolases"/>
    <property type="match status" value="2"/>
</dbReference>
<name>A0A9E2L2M6_9SPIR</name>
<keyword evidence="5" id="KW-0067">ATP-binding</keyword>
<evidence type="ECO:0000259" key="3">
    <source>
        <dbReference type="PROSITE" id="PS51192"/>
    </source>
</evidence>
<dbReference type="PANTHER" id="PTHR45766">
    <property type="entry name" value="DNA ANNEALING HELICASE AND ENDONUCLEASE ZRANB3 FAMILY MEMBER"/>
    <property type="match status" value="1"/>
</dbReference>
<accession>A0A9E2L2M6</accession>
<dbReference type="SMART" id="SM00490">
    <property type="entry name" value="HELICc"/>
    <property type="match status" value="1"/>
</dbReference>
<dbReference type="InterPro" id="IPR000330">
    <property type="entry name" value="SNF2_N"/>
</dbReference>
<proteinExistence type="predicted"/>
<dbReference type="GO" id="GO:0005524">
    <property type="term" value="F:ATP binding"/>
    <property type="evidence" value="ECO:0007669"/>
    <property type="project" value="InterPro"/>
</dbReference>
<feature type="domain" description="Helicase C-terminal" evidence="4">
    <location>
        <begin position="585"/>
        <end position="778"/>
    </location>
</feature>
<feature type="domain" description="Helicase ATP-binding" evidence="3">
    <location>
        <begin position="149"/>
        <end position="314"/>
    </location>
</feature>
<dbReference type="PROSITE" id="PS51192">
    <property type="entry name" value="HELICASE_ATP_BIND_1"/>
    <property type="match status" value="1"/>
</dbReference>
<dbReference type="GO" id="GO:0006281">
    <property type="term" value="P:DNA repair"/>
    <property type="evidence" value="ECO:0007669"/>
    <property type="project" value="TreeGrafter"/>
</dbReference>
<dbReference type="Proteomes" id="UP000823914">
    <property type="component" value="Unassembled WGS sequence"/>
</dbReference>
<comment type="caution">
    <text evidence="5">The sequence shown here is derived from an EMBL/GenBank/DDBJ whole genome shotgun (WGS) entry which is preliminary data.</text>
</comment>
<dbReference type="Gene3D" id="3.40.50.300">
    <property type="entry name" value="P-loop containing nucleotide triphosphate hydrolases"/>
    <property type="match status" value="1"/>
</dbReference>
<dbReference type="InterPro" id="IPR049730">
    <property type="entry name" value="SNF2/RAD54-like_C"/>
</dbReference>
<dbReference type="SMART" id="SM00487">
    <property type="entry name" value="DEXDc"/>
    <property type="match status" value="1"/>
</dbReference>
<dbReference type="CDD" id="cd18793">
    <property type="entry name" value="SF2_C_SNF"/>
    <property type="match status" value="1"/>
</dbReference>
<dbReference type="InterPro" id="IPR038718">
    <property type="entry name" value="SNF2-like_sf"/>
</dbReference>
<reference evidence="5" key="1">
    <citation type="journal article" date="2021" name="PeerJ">
        <title>Extensive microbial diversity within the chicken gut microbiome revealed by metagenomics and culture.</title>
        <authorList>
            <person name="Gilroy R."/>
            <person name="Ravi A."/>
            <person name="Getino M."/>
            <person name="Pursley I."/>
            <person name="Horton D.L."/>
            <person name="Alikhan N.F."/>
            <person name="Baker D."/>
            <person name="Gharbi K."/>
            <person name="Hall N."/>
            <person name="Watson M."/>
            <person name="Adriaenssens E.M."/>
            <person name="Foster-Nyarko E."/>
            <person name="Jarju S."/>
            <person name="Secka A."/>
            <person name="Antonio M."/>
            <person name="Oren A."/>
            <person name="Chaudhuri R.R."/>
            <person name="La Ragione R."/>
            <person name="Hildebrand F."/>
            <person name="Pallen M.J."/>
        </authorList>
    </citation>
    <scope>NUCLEOTIDE SEQUENCE</scope>
    <source>
        <strain evidence="5">Gambia15-2214</strain>
    </source>
</reference>
<dbReference type="GO" id="GO:0031297">
    <property type="term" value="P:replication fork processing"/>
    <property type="evidence" value="ECO:0007669"/>
    <property type="project" value="TreeGrafter"/>
</dbReference>
<evidence type="ECO:0000256" key="2">
    <source>
        <dbReference type="SAM" id="Coils"/>
    </source>
</evidence>
<dbReference type="Pfam" id="PF00176">
    <property type="entry name" value="SNF2-rel_dom"/>
    <property type="match status" value="1"/>
</dbReference>
<dbReference type="GO" id="GO:0016787">
    <property type="term" value="F:hydrolase activity"/>
    <property type="evidence" value="ECO:0007669"/>
    <property type="project" value="UniProtKB-KW"/>
</dbReference>
<dbReference type="EMBL" id="JAHLFV010000175">
    <property type="protein sequence ID" value="MBU3850387.1"/>
    <property type="molecule type" value="Genomic_DNA"/>
</dbReference>
<dbReference type="InterPro" id="IPR001650">
    <property type="entry name" value="Helicase_C-like"/>
</dbReference>
<dbReference type="Pfam" id="PF00271">
    <property type="entry name" value="Helicase_C"/>
    <property type="match status" value="1"/>
</dbReference>
<dbReference type="InterPro" id="IPR027417">
    <property type="entry name" value="P-loop_NTPase"/>
</dbReference>
<evidence type="ECO:0000259" key="4">
    <source>
        <dbReference type="PROSITE" id="PS51194"/>
    </source>
</evidence>
<reference evidence="5" key="2">
    <citation type="submission" date="2021-04" db="EMBL/GenBank/DDBJ databases">
        <authorList>
            <person name="Gilroy R."/>
        </authorList>
    </citation>
    <scope>NUCLEOTIDE SEQUENCE</scope>
    <source>
        <strain evidence="5">Gambia15-2214</strain>
    </source>
</reference>
<organism evidence="5 6">
    <name type="scientific">Candidatus Treponema excrementipullorum</name>
    <dbReference type="NCBI Taxonomy" id="2838768"/>
    <lineage>
        <taxon>Bacteria</taxon>
        <taxon>Pseudomonadati</taxon>
        <taxon>Spirochaetota</taxon>
        <taxon>Spirochaetia</taxon>
        <taxon>Spirochaetales</taxon>
        <taxon>Treponemataceae</taxon>
        <taxon>Treponema</taxon>
    </lineage>
</organism>
<keyword evidence="1" id="KW-0378">Hydrolase</keyword>
<evidence type="ECO:0000313" key="5">
    <source>
        <dbReference type="EMBL" id="MBU3850387.1"/>
    </source>
</evidence>
<keyword evidence="5" id="KW-0347">Helicase</keyword>
<dbReference type="AlphaFoldDB" id="A0A9E2L2M6"/>
<dbReference type="GO" id="GO:0004386">
    <property type="term" value="F:helicase activity"/>
    <property type="evidence" value="ECO:0007669"/>
    <property type="project" value="UniProtKB-KW"/>
</dbReference>
<feature type="non-terminal residue" evidence="5">
    <location>
        <position position="1"/>
    </location>
</feature>